<evidence type="ECO:0000256" key="1">
    <source>
        <dbReference type="PROSITE-ProRule" id="PRU00042"/>
    </source>
</evidence>
<dbReference type="GO" id="GO:0000981">
    <property type="term" value="F:DNA-binding transcription factor activity, RNA polymerase II-specific"/>
    <property type="evidence" value="ECO:0007669"/>
    <property type="project" value="TreeGrafter"/>
</dbReference>
<dbReference type="PROSITE" id="PS50157">
    <property type="entry name" value="ZINC_FINGER_C2H2_2"/>
    <property type="match status" value="2"/>
</dbReference>
<proteinExistence type="predicted"/>
<dbReference type="GO" id="GO:0008270">
    <property type="term" value="F:zinc ion binding"/>
    <property type="evidence" value="ECO:0007669"/>
    <property type="project" value="UniProtKB-KW"/>
</dbReference>
<dbReference type="InterPro" id="IPR055303">
    <property type="entry name" value="ATMIN"/>
</dbReference>
<evidence type="ECO:0000313" key="3">
    <source>
        <dbReference type="EMBL" id="KOB57948.1"/>
    </source>
</evidence>
<feature type="domain" description="C2H2-type" evidence="2">
    <location>
        <begin position="21"/>
        <end position="49"/>
    </location>
</feature>
<accession>A0A0L7K489</accession>
<dbReference type="SUPFAM" id="SSF57667">
    <property type="entry name" value="beta-beta-alpha zinc fingers"/>
    <property type="match status" value="1"/>
</dbReference>
<gene>
    <name evidence="3" type="ORF">OBRU01_25578</name>
</gene>
<keyword evidence="1" id="KW-0479">Metal-binding</keyword>
<dbReference type="GO" id="GO:0000976">
    <property type="term" value="F:transcription cis-regulatory region binding"/>
    <property type="evidence" value="ECO:0007669"/>
    <property type="project" value="InterPro"/>
</dbReference>
<feature type="domain" description="C2H2-type" evidence="2">
    <location>
        <begin position="47"/>
        <end position="69"/>
    </location>
</feature>
<dbReference type="GO" id="GO:0005634">
    <property type="term" value="C:nucleus"/>
    <property type="evidence" value="ECO:0007669"/>
    <property type="project" value="TreeGrafter"/>
</dbReference>
<dbReference type="InterPro" id="IPR036236">
    <property type="entry name" value="Znf_C2H2_sf"/>
</dbReference>
<protein>
    <submittedName>
        <fullName evidence="3">Zinc finger protein</fullName>
    </submittedName>
</protein>
<dbReference type="Pfam" id="PF00096">
    <property type="entry name" value="zf-C2H2"/>
    <property type="match status" value="2"/>
</dbReference>
<sequence length="113" mass="13041">MYQSMWNLKNHYTRVHAEKHYKCSKCPKTYGSKALAEAHKTESHSKKTCEECGKIYNNLHSLKLHQTGHNINLNKRKYNQVLRVHGKVYDGLVKAGGTMIQTKKSQRKLKAVS</sequence>
<dbReference type="PANTHER" id="PTHR46664">
    <property type="entry name" value="ATM INTERACTOR"/>
    <property type="match status" value="1"/>
</dbReference>
<dbReference type="Proteomes" id="UP000037510">
    <property type="component" value="Unassembled WGS sequence"/>
</dbReference>
<dbReference type="Gene3D" id="3.30.160.60">
    <property type="entry name" value="Classic Zinc Finger"/>
    <property type="match status" value="1"/>
</dbReference>
<keyword evidence="1" id="KW-0863">Zinc-finger</keyword>
<evidence type="ECO:0000313" key="4">
    <source>
        <dbReference type="Proteomes" id="UP000037510"/>
    </source>
</evidence>
<reference evidence="3 4" key="1">
    <citation type="journal article" date="2015" name="Genome Biol. Evol.">
        <title>The genome of winter moth (Operophtera brumata) provides a genomic perspective on sexual dimorphism and phenology.</title>
        <authorList>
            <person name="Derks M.F."/>
            <person name="Smit S."/>
            <person name="Salis L."/>
            <person name="Schijlen E."/>
            <person name="Bossers A."/>
            <person name="Mateman C."/>
            <person name="Pijl A.S."/>
            <person name="de Ridder D."/>
            <person name="Groenen M.A."/>
            <person name="Visser M.E."/>
            <person name="Megens H.J."/>
        </authorList>
    </citation>
    <scope>NUCLEOTIDE SEQUENCE [LARGE SCALE GENOMIC DNA]</scope>
    <source>
        <strain evidence="3">WM2013NL</strain>
        <tissue evidence="3">Head and thorax</tissue>
    </source>
</reference>
<dbReference type="AlphaFoldDB" id="A0A0L7K489"/>
<name>A0A0L7K489_OPEBR</name>
<keyword evidence="4" id="KW-1185">Reference proteome</keyword>
<keyword evidence="1" id="KW-0862">Zinc</keyword>
<dbReference type="GO" id="GO:0045944">
    <property type="term" value="P:positive regulation of transcription by RNA polymerase II"/>
    <property type="evidence" value="ECO:0007669"/>
    <property type="project" value="InterPro"/>
</dbReference>
<dbReference type="InterPro" id="IPR013087">
    <property type="entry name" value="Znf_C2H2_type"/>
</dbReference>
<comment type="caution">
    <text evidence="3">The sequence shown here is derived from an EMBL/GenBank/DDBJ whole genome shotgun (WGS) entry which is preliminary data.</text>
</comment>
<dbReference type="PANTHER" id="PTHR46664:SF1">
    <property type="entry name" value="ATM INTERACTOR"/>
    <property type="match status" value="1"/>
</dbReference>
<evidence type="ECO:0000259" key="2">
    <source>
        <dbReference type="PROSITE" id="PS50157"/>
    </source>
</evidence>
<dbReference type="PROSITE" id="PS00028">
    <property type="entry name" value="ZINC_FINGER_C2H2_1"/>
    <property type="match status" value="1"/>
</dbReference>
<organism evidence="3 4">
    <name type="scientific">Operophtera brumata</name>
    <name type="common">Winter moth</name>
    <name type="synonym">Phalaena brumata</name>
    <dbReference type="NCBI Taxonomy" id="104452"/>
    <lineage>
        <taxon>Eukaryota</taxon>
        <taxon>Metazoa</taxon>
        <taxon>Ecdysozoa</taxon>
        <taxon>Arthropoda</taxon>
        <taxon>Hexapoda</taxon>
        <taxon>Insecta</taxon>
        <taxon>Pterygota</taxon>
        <taxon>Neoptera</taxon>
        <taxon>Endopterygota</taxon>
        <taxon>Lepidoptera</taxon>
        <taxon>Glossata</taxon>
        <taxon>Ditrysia</taxon>
        <taxon>Geometroidea</taxon>
        <taxon>Geometridae</taxon>
        <taxon>Larentiinae</taxon>
        <taxon>Operophtera</taxon>
    </lineage>
</organism>
<dbReference type="EMBL" id="JTDY01010856">
    <property type="protein sequence ID" value="KOB57948.1"/>
    <property type="molecule type" value="Genomic_DNA"/>
</dbReference>
<dbReference type="SMART" id="SM00355">
    <property type="entry name" value="ZnF_C2H2"/>
    <property type="match status" value="2"/>
</dbReference>